<dbReference type="OrthoDB" id="4525340at2759"/>
<gene>
    <name evidence="2" type="ORF">TSTA_067650</name>
</gene>
<reference evidence="3" key="1">
    <citation type="journal article" date="2015" name="Genome Announc.">
        <title>Genome sequence of the AIDS-associated pathogen Penicillium marneffei (ATCC18224) and its near taxonomic relative Talaromyces stipitatus (ATCC10500).</title>
        <authorList>
            <person name="Nierman W.C."/>
            <person name="Fedorova-Abrams N.D."/>
            <person name="Andrianopoulos A."/>
        </authorList>
    </citation>
    <scope>NUCLEOTIDE SEQUENCE [LARGE SCALE GENOMIC DNA]</scope>
    <source>
        <strain evidence="3">ATCC 10500 / CBS 375.48 / QM 6759 / NRRL 1006</strain>
    </source>
</reference>
<evidence type="ECO:0000313" key="3">
    <source>
        <dbReference type="Proteomes" id="UP000001745"/>
    </source>
</evidence>
<feature type="region of interest" description="Disordered" evidence="1">
    <location>
        <begin position="253"/>
        <end position="287"/>
    </location>
</feature>
<dbReference type="PhylomeDB" id="B8LY86"/>
<dbReference type="VEuPathDB" id="FungiDB:TSTA_067650"/>
<dbReference type="RefSeq" id="XP_002340720.1">
    <property type="nucleotide sequence ID" value="XM_002340679.1"/>
</dbReference>
<organism evidence="2 3">
    <name type="scientific">Talaromyces stipitatus (strain ATCC 10500 / CBS 375.48 / QM 6759 / NRRL 1006)</name>
    <name type="common">Penicillium stipitatum</name>
    <dbReference type="NCBI Taxonomy" id="441959"/>
    <lineage>
        <taxon>Eukaryota</taxon>
        <taxon>Fungi</taxon>
        <taxon>Dikarya</taxon>
        <taxon>Ascomycota</taxon>
        <taxon>Pezizomycotina</taxon>
        <taxon>Eurotiomycetes</taxon>
        <taxon>Eurotiomycetidae</taxon>
        <taxon>Eurotiales</taxon>
        <taxon>Trichocomaceae</taxon>
        <taxon>Talaromyces</taxon>
        <taxon>Talaromyces sect. Talaromyces</taxon>
    </lineage>
</organism>
<feature type="compositionally biased region" description="Low complexity" evidence="1">
    <location>
        <begin position="264"/>
        <end position="283"/>
    </location>
</feature>
<dbReference type="STRING" id="441959.B8LY86"/>
<proteinExistence type="predicted"/>
<dbReference type="GeneID" id="8105640"/>
<dbReference type="OMA" id="FLPYWAR"/>
<feature type="region of interest" description="Disordered" evidence="1">
    <location>
        <begin position="77"/>
        <end position="107"/>
    </location>
</feature>
<evidence type="ECO:0000256" key="1">
    <source>
        <dbReference type="SAM" id="MobiDB-lite"/>
    </source>
</evidence>
<evidence type="ECO:0000313" key="2">
    <source>
        <dbReference type="EMBL" id="EED23333.1"/>
    </source>
</evidence>
<sequence length="345" mass="37268">MESSLQASLSKHKSTDSNFVPYWARCQVQYARNLLEYSPEPIEYDYHDDDGWENCFFFPEDCTRAPILYSYETDSVESTDSSDKASSSTLSDADTDSDDNMTPPALPDIRMLDNEALSDLLEDNTSPPEITSILIFATNGAIFAYASDLSTRQLRNLSATYGAAYTSFARTASTGNLTGVKHASHPSSYVTTPSISLGDVGSIVFENENQAAVVTRIADKVLLAVVGPEKLQNKTQTTVNIEASGDSNDAAVEADEANPVSLQSTSNATKSPSASSSLKPGSSQRNGDGLLAAQYEIDRDNDLARLAALNLNTSPEILLALEAKSAALGRFLRQKLQDLESPEDF</sequence>
<dbReference type="AlphaFoldDB" id="B8LY86"/>
<dbReference type="InParanoid" id="B8LY86"/>
<dbReference type="EMBL" id="EQ962652">
    <property type="protein sequence ID" value="EED23333.1"/>
    <property type="molecule type" value="Genomic_DNA"/>
</dbReference>
<accession>B8LY86</accession>
<protein>
    <submittedName>
        <fullName evidence="2">Uncharacterized protein</fullName>
    </submittedName>
</protein>
<name>B8LY86_TALSN</name>
<feature type="compositionally biased region" description="Low complexity" evidence="1">
    <location>
        <begin position="77"/>
        <end position="92"/>
    </location>
</feature>
<dbReference type="eggNOG" id="ENOG502RNRV">
    <property type="taxonomic scope" value="Eukaryota"/>
</dbReference>
<dbReference type="Gene3D" id="3.30.450.30">
    <property type="entry name" value="Dynein light chain 2a, cytoplasmic"/>
    <property type="match status" value="1"/>
</dbReference>
<keyword evidence="3" id="KW-1185">Reference proteome</keyword>
<dbReference type="Proteomes" id="UP000001745">
    <property type="component" value="Unassembled WGS sequence"/>
</dbReference>